<proteinExistence type="predicted"/>
<accession>A0ABR2YFQ3</accession>
<evidence type="ECO:0008006" key="4">
    <source>
        <dbReference type="Google" id="ProtNLM"/>
    </source>
</evidence>
<evidence type="ECO:0000313" key="3">
    <source>
        <dbReference type="Proteomes" id="UP001491310"/>
    </source>
</evidence>
<sequence length="266" mass="28158">MSHLLQDLKTWCNSLFARIFGLLSGASPGTLQLTGVLGLAALLYGLYALRGPPKPDRDEQRAEQIPRAPGSSAAAAPSSDKAHRSDARTSATASSTQVRGEEKSLAWAVRSQLSGIRNVTVSAPGVLLEEWTPTDLQESAVLRTDAAAVMREVLKTANVYVLAHVIDDIGEATVRGALEAGALVGPSAGQIPPHRVLFCSTLEGKTSIVRQLEPELHIDGHPQTIEALKRFMPQLLHVRHPKAQAAGVGSPNVGSAGSLIEVFMTS</sequence>
<dbReference type="EMBL" id="JALJOT010000012">
    <property type="protein sequence ID" value="KAK9904670.1"/>
    <property type="molecule type" value="Genomic_DNA"/>
</dbReference>
<dbReference type="PANTHER" id="PTHR34126:SF1">
    <property type="entry name" value="PEROXISOME BIOGENESIS PROTEIN 22"/>
    <property type="match status" value="1"/>
</dbReference>
<protein>
    <recommendedName>
        <fullName evidence="4">Peroxisome biogenesis protein 22</fullName>
    </recommendedName>
</protein>
<feature type="compositionally biased region" description="Basic and acidic residues" evidence="1">
    <location>
        <begin position="53"/>
        <end position="64"/>
    </location>
</feature>
<feature type="compositionally biased region" description="Low complexity" evidence="1">
    <location>
        <begin position="68"/>
        <end position="79"/>
    </location>
</feature>
<organism evidence="2 3">
    <name type="scientific">Coccomyxa subellipsoidea</name>
    <dbReference type="NCBI Taxonomy" id="248742"/>
    <lineage>
        <taxon>Eukaryota</taxon>
        <taxon>Viridiplantae</taxon>
        <taxon>Chlorophyta</taxon>
        <taxon>core chlorophytes</taxon>
        <taxon>Trebouxiophyceae</taxon>
        <taxon>Trebouxiophyceae incertae sedis</taxon>
        <taxon>Coccomyxaceae</taxon>
        <taxon>Coccomyxa</taxon>
    </lineage>
</organism>
<evidence type="ECO:0000313" key="2">
    <source>
        <dbReference type="EMBL" id="KAK9904670.1"/>
    </source>
</evidence>
<evidence type="ECO:0000256" key="1">
    <source>
        <dbReference type="SAM" id="MobiDB-lite"/>
    </source>
</evidence>
<dbReference type="Proteomes" id="UP001491310">
    <property type="component" value="Unassembled WGS sequence"/>
</dbReference>
<dbReference type="PANTHER" id="PTHR34126">
    <property type="entry name" value="PEROXISOME BIOGENESIS PROTEIN 22"/>
    <property type="match status" value="1"/>
</dbReference>
<reference evidence="2 3" key="1">
    <citation type="journal article" date="2024" name="Nat. Commun.">
        <title>Phylogenomics reveals the evolutionary origins of lichenization in chlorophyte algae.</title>
        <authorList>
            <person name="Puginier C."/>
            <person name="Libourel C."/>
            <person name="Otte J."/>
            <person name="Skaloud P."/>
            <person name="Haon M."/>
            <person name="Grisel S."/>
            <person name="Petersen M."/>
            <person name="Berrin J.G."/>
            <person name="Delaux P.M."/>
            <person name="Dal Grande F."/>
            <person name="Keller J."/>
        </authorList>
    </citation>
    <scope>NUCLEOTIDE SEQUENCE [LARGE SCALE GENOMIC DNA]</scope>
    <source>
        <strain evidence="2 3">SAG 216-7</strain>
    </source>
</reference>
<comment type="caution">
    <text evidence="2">The sequence shown here is derived from an EMBL/GenBank/DDBJ whole genome shotgun (WGS) entry which is preliminary data.</text>
</comment>
<keyword evidence="3" id="KW-1185">Reference proteome</keyword>
<gene>
    <name evidence="2" type="ORF">WJX75_000179</name>
</gene>
<dbReference type="InterPro" id="IPR037485">
    <property type="entry name" value="PEX22"/>
</dbReference>
<dbReference type="Pfam" id="PF22978">
    <property type="entry name" value="HAD_Pex22"/>
    <property type="match status" value="1"/>
</dbReference>
<name>A0ABR2YFQ3_9CHLO</name>
<feature type="region of interest" description="Disordered" evidence="1">
    <location>
        <begin position="53"/>
        <end position="97"/>
    </location>
</feature>